<reference evidence="3 4" key="1">
    <citation type="journal article" date="2023" name="Elife">
        <title>Identification of key yeast species and microbe-microbe interactions impacting larval growth of Drosophila in the wild.</title>
        <authorList>
            <person name="Mure A."/>
            <person name="Sugiura Y."/>
            <person name="Maeda R."/>
            <person name="Honda K."/>
            <person name="Sakurai N."/>
            <person name="Takahashi Y."/>
            <person name="Watada M."/>
            <person name="Katoh T."/>
            <person name="Gotoh A."/>
            <person name="Gotoh Y."/>
            <person name="Taniguchi I."/>
            <person name="Nakamura K."/>
            <person name="Hayashi T."/>
            <person name="Katayama T."/>
            <person name="Uemura T."/>
            <person name="Hattori Y."/>
        </authorList>
    </citation>
    <scope>NUCLEOTIDE SEQUENCE [LARGE SCALE GENOMIC DNA]</scope>
    <source>
        <strain evidence="3 4">PK-24</strain>
    </source>
</reference>
<evidence type="ECO:0000313" key="4">
    <source>
        <dbReference type="Proteomes" id="UP001378960"/>
    </source>
</evidence>
<dbReference type="InterPro" id="IPR001138">
    <property type="entry name" value="Zn2Cys6_DnaBD"/>
</dbReference>
<dbReference type="Pfam" id="PF00172">
    <property type="entry name" value="Zn_clus"/>
    <property type="match status" value="1"/>
</dbReference>
<feature type="region of interest" description="Disordered" evidence="1">
    <location>
        <begin position="82"/>
        <end position="136"/>
    </location>
</feature>
<gene>
    <name evidence="3" type="ORF">DAPK24_019520</name>
</gene>
<dbReference type="SUPFAM" id="SSF57701">
    <property type="entry name" value="Zn2/Cys6 DNA-binding domain"/>
    <property type="match status" value="1"/>
</dbReference>
<feature type="domain" description="Zn(2)-C6 fungal-type" evidence="2">
    <location>
        <begin position="32"/>
        <end position="62"/>
    </location>
</feature>
<protein>
    <recommendedName>
        <fullName evidence="2">Zn(2)-C6 fungal-type domain-containing protein</fullName>
    </recommendedName>
</protein>
<dbReference type="PANTHER" id="PTHR47657">
    <property type="entry name" value="STEROL REGULATORY ELEMENT-BINDING PROTEIN ECM22"/>
    <property type="match status" value="1"/>
</dbReference>
<feature type="compositionally biased region" description="Acidic residues" evidence="1">
    <location>
        <begin position="123"/>
        <end position="132"/>
    </location>
</feature>
<dbReference type="InterPro" id="IPR036864">
    <property type="entry name" value="Zn2-C6_fun-type_DNA-bd_sf"/>
</dbReference>
<proteinExistence type="predicted"/>
<evidence type="ECO:0000259" key="2">
    <source>
        <dbReference type="PROSITE" id="PS50048"/>
    </source>
</evidence>
<dbReference type="CDD" id="cd00067">
    <property type="entry name" value="GAL4"/>
    <property type="match status" value="1"/>
</dbReference>
<feature type="compositionally biased region" description="Low complexity" evidence="1">
    <location>
        <begin position="90"/>
        <end position="103"/>
    </location>
</feature>
<comment type="caution">
    <text evidence="3">The sequence shown here is derived from an EMBL/GenBank/DDBJ whole genome shotgun (WGS) entry which is preliminary data.</text>
</comment>
<sequence length="791" mass="92961">MDSSIGIPSSDKKIIKAKRSINRRKHKNSRLGCTICKKRQIKCDETLPICNNCKRTGKPCSYIFLDNDELQKLIHEKEKNKFANDDDNDNNNNNNNNNNDLLNTGLLKKSMFNDNDDKSMSEEEKDNDDNDLFDPVKDIPSTSITSDFINEYMRNTIHNDNKNKIFDDPKTPNLPILPDQPNHTPITIEFFGAIDQTKKMIQKSSNDIVLSDTPFYDNDDSLFNAVNVNKKFHIIKELPIDPHYTVDKLAYALDCINNNELPLFFKKYGFCKLDQFIETTYKMNYQFIILFSTLMRKSIILFTADVIKNILLKQTSIMKDLLSYDERLSICKSCEDISIEQLSQLTNLINDIYIHKYLDSSKALREIMLTGFLTLASSTSYHYNSGYRQSISIEQSNQCIKYISTFIAGLFSIMINENKQNPHYKIEVVKGFSRFILLEEKFIILENYNINLFVEIYTNLKSLDLIKEIKKNGNNKPDWSNIYTNLITFLEKHSQFLNVFKEDTLLGYDKGYIIRIINEWYQIFPHDLVNYSKIKYPYSKDNEIKIIIQLTFITLRHILQSIIPGNRTLVRNSFTGSQQMPYDDVSNLLKSYYYLKTENYKLYAIYLIRIITFHQTRYERMKRLLSKIYIPEFVDINNDYNVIERCKSLFTFWKKGLTFIEKQRDSMLLRYDTYLIEDNYATLNILIDDDDNNRDRDRDEAKIKYRTNAEIIKDFESNNNGLFLKDYDCRSIDIIKQTEEKIANAIKDAKGTGKNVLRYRLLRPTEDEGTGLVFRNCWNIENCIRSGRSEQ</sequence>
<dbReference type="SMART" id="SM00066">
    <property type="entry name" value="GAL4"/>
    <property type="match status" value="1"/>
</dbReference>
<evidence type="ECO:0000256" key="1">
    <source>
        <dbReference type="SAM" id="MobiDB-lite"/>
    </source>
</evidence>
<dbReference type="InterPro" id="IPR052400">
    <property type="entry name" value="Zn2-C6_fungal_TF"/>
</dbReference>
<name>A0AAV5R257_PICKL</name>
<dbReference type="GO" id="GO:0008270">
    <property type="term" value="F:zinc ion binding"/>
    <property type="evidence" value="ECO:0007669"/>
    <property type="project" value="InterPro"/>
</dbReference>
<dbReference type="AlphaFoldDB" id="A0AAV5R257"/>
<dbReference type="PROSITE" id="PS50048">
    <property type="entry name" value="ZN2_CY6_FUNGAL_2"/>
    <property type="match status" value="1"/>
</dbReference>
<keyword evidence="4" id="KW-1185">Reference proteome</keyword>
<dbReference type="PROSITE" id="PS00463">
    <property type="entry name" value="ZN2_CY6_FUNGAL_1"/>
    <property type="match status" value="1"/>
</dbReference>
<dbReference type="GO" id="GO:0000981">
    <property type="term" value="F:DNA-binding transcription factor activity, RNA polymerase II-specific"/>
    <property type="evidence" value="ECO:0007669"/>
    <property type="project" value="InterPro"/>
</dbReference>
<evidence type="ECO:0000313" key="3">
    <source>
        <dbReference type="EMBL" id="GMM45377.1"/>
    </source>
</evidence>
<dbReference type="Gene3D" id="4.10.240.10">
    <property type="entry name" value="Zn(2)-C6 fungal-type DNA-binding domain"/>
    <property type="match status" value="1"/>
</dbReference>
<dbReference type="PANTHER" id="PTHR47657:SF7">
    <property type="entry name" value="STEROL REGULATORY ELEMENT-BINDING PROTEIN ECM22"/>
    <property type="match status" value="1"/>
</dbReference>
<dbReference type="Proteomes" id="UP001378960">
    <property type="component" value="Unassembled WGS sequence"/>
</dbReference>
<accession>A0AAV5R257</accession>
<dbReference type="EMBL" id="BTGB01000002">
    <property type="protein sequence ID" value="GMM45377.1"/>
    <property type="molecule type" value="Genomic_DNA"/>
</dbReference>
<organism evidence="3 4">
    <name type="scientific">Pichia kluyveri</name>
    <name type="common">Yeast</name>
    <dbReference type="NCBI Taxonomy" id="36015"/>
    <lineage>
        <taxon>Eukaryota</taxon>
        <taxon>Fungi</taxon>
        <taxon>Dikarya</taxon>
        <taxon>Ascomycota</taxon>
        <taxon>Saccharomycotina</taxon>
        <taxon>Pichiomycetes</taxon>
        <taxon>Pichiales</taxon>
        <taxon>Pichiaceae</taxon>
        <taxon>Pichia</taxon>
    </lineage>
</organism>